<evidence type="ECO:0000313" key="1">
    <source>
        <dbReference type="EMBL" id="RNA06196.1"/>
    </source>
</evidence>
<accession>A0A3M7Q417</accession>
<sequence length="175" mass="20819">MKFSQIGIYFVKWGKTSLAGHSTNFLKEDSLYLMIKKKNQNKTYFGKDCNMWHMFTLIHYFDRKKYIVLFKNYKIHGVSTNFYGLMRIRCQSCKSISITVNQATICLQKYEELKNEARTNPDFSFAKSYSQLIQSLQSQYDPKLELSSFQEKRLRVSFAQKQKQKCTNQTIHRIK</sequence>
<protein>
    <submittedName>
        <fullName evidence="1">Uncharacterized protein</fullName>
    </submittedName>
</protein>
<name>A0A3M7Q417_BRAPC</name>
<dbReference type="EMBL" id="REGN01007460">
    <property type="protein sequence ID" value="RNA06196.1"/>
    <property type="molecule type" value="Genomic_DNA"/>
</dbReference>
<proteinExistence type="predicted"/>
<gene>
    <name evidence="1" type="ORF">BpHYR1_029088</name>
</gene>
<evidence type="ECO:0000313" key="2">
    <source>
        <dbReference type="Proteomes" id="UP000276133"/>
    </source>
</evidence>
<dbReference type="Proteomes" id="UP000276133">
    <property type="component" value="Unassembled WGS sequence"/>
</dbReference>
<organism evidence="1 2">
    <name type="scientific">Brachionus plicatilis</name>
    <name type="common">Marine rotifer</name>
    <name type="synonym">Brachionus muelleri</name>
    <dbReference type="NCBI Taxonomy" id="10195"/>
    <lineage>
        <taxon>Eukaryota</taxon>
        <taxon>Metazoa</taxon>
        <taxon>Spiralia</taxon>
        <taxon>Gnathifera</taxon>
        <taxon>Rotifera</taxon>
        <taxon>Eurotatoria</taxon>
        <taxon>Monogononta</taxon>
        <taxon>Pseudotrocha</taxon>
        <taxon>Ploima</taxon>
        <taxon>Brachionidae</taxon>
        <taxon>Brachionus</taxon>
    </lineage>
</organism>
<keyword evidence="2" id="KW-1185">Reference proteome</keyword>
<dbReference type="AlphaFoldDB" id="A0A3M7Q417"/>
<comment type="caution">
    <text evidence="1">The sequence shown here is derived from an EMBL/GenBank/DDBJ whole genome shotgun (WGS) entry which is preliminary data.</text>
</comment>
<reference evidence="1 2" key="1">
    <citation type="journal article" date="2018" name="Sci. Rep.">
        <title>Genomic signatures of local adaptation to the degree of environmental predictability in rotifers.</title>
        <authorList>
            <person name="Franch-Gras L."/>
            <person name="Hahn C."/>
            <person name="Garcia-Roger E.M."/>
            <person name="Carmona M.J."/>
            <person name="Serra M."/>
            <person name="Gomez A."/>
        </authorList>
    </citation>
    <scope>NUCLEOTIDE SEQUENCE [LARGE SCALE GENOMIC DNA]</scope>
    <source>
        <strain evidence="1">HYR1</strain>
    </source>
</reference>